<evidence type="ECO:0000256" key="2">
    <source>
        <dbReference type="ARBA" id="ARBA00022475"/>
    </source>
</evidence>
<dbReference type="EC" id="3.6.3.12" evidence="12"/>
<evidence type="ECO:0000313" key="12">
    <source>
        <dbReference type="EMBL" id="CUR55657.1"/>
    </source>
</evidence>
<name>A0A2P2C0V6_9ZZZZ</name>
<evidence type="ECO:0000256" key="3">
    <source>
        <dbReference type="ARBA" id="ARBA00022538"/>
    </source>
</evidence>
<evidence type="ECO:0000256" key="9">
    <source>
        <dbReference type="ARBA" id="ARBA00023065"/>
    </source>
</evidence>
<keyword evidence="6" id="KW-0067">ATP-binding</keyword>
<dbReference type="NCBIfam" id="TIGR00681">
    <property type="entry name" value="kdpC"/>
    <property type="match status" value="1"/>
</dbReference>
<evidence type="ECO:0000256" key="11">
    <source>
        <dbReference type="SAM" id="Phobius"/>
    </source>
</evidence>
<reference evidence="12" key="1">
    <citation type="submission" date="2015-08" db="EMBL/GenBank/DDBJ databases">
        <authorList>
            <person name="Babu N.S."/>
            <person name="Beckwith C.J."/>
            <person name="Beseler K.G."/>
            <person name="Brison A."/>
            <person name="Carone J.V."/>
            <person name="Caskin T.P."/>
            <person name="Diamond M."/>
            <person name="Durham M.E."/>
            <person name="Foxe J.M."/>
            <person name="Go M."/>
            <person name="Henderson B.A."/>
            <person name="Jones I.B."/>
            <person name="McGettigan J.A."/>
            <person name="Micheletti S.J."/>
            <person name="Nasrallah M.E."/>
            <person name="Ortiz D."/>
            <person name="Piller C.R."/>
            <person name="Privatt S.R."/>
            <person name="Schneider S.L."/>
            <person name="Sharp S."/>
            <person name="Smith T.C."/>
            <person name="Stanton J.D."/>
            <person name="Ullery H.E."/>
            <person name="Wilson R.J."/>
            <person name="Serrano M.G."/>
            <person name="Buck G."/>
            <person name="Lee V."/>
            <person name="Wang Y."/>
            <person name="Carvalho R."/>
            <person name="Voegtly L."/>
            <person name="Shi R."/>
            <person name="Duckworth R."/>
            <person name="Johnson A."/>
            <person name="Loviza R."/>
            <person name="Walstead R."/>
            <person name="Shah Z."/>
            <person name="Kiflezghi M."/>
            <person name="Wade K."/>
            <person name="Ball S.L."/>
            <person name="Bradley K.W."/>
            <person name="Asai D.J."/>
            <person name="Bowman C.A."/>
            <person name="Russell D.A."/>
            <person name="Pope W.H."/>
            <person name="Jacobs-Sera D."/>
            <person name="Hendrix R.W."/>
            <person name="Hatfull G.F."/>
        </authorList>
    </citation>
    <scope>NUCLEOTIDE SEQUENCE</scope>
</reference>
<dbReference type="GO" id="GO:0008556">
    <property type="term" value="F:P-type potassium transmembrane transporter activity"/>
    <property type="evidence" value="ECO:0007669"/>
    <property type="project" value="InterPro"/>
</dbReference>
<keyword evidence="12" id="KW-0378">Hydrolase</keyword>
<feature type="transmembrane region" description="Helical" evidence="11">
    <location>
        <begin position="12"/>
        <end position="35"/>
    </location>
</feature>
<evidence type="ECO:0000256" key="5">
    <source>
        <dbReference type="ARBA" id="ARBA00022741"/>
    </source>
</evidence>
<keyword evidence="10 11" id="KW-0472">Membrane</keyword>
<dbReference type="AlphaFoldDB" id="A0A2P2C0V6"/>
<protein>
    <submittedName>
        <fullName evidence="12">Potassium-transporting ATPase C chain</fullName>
        <ecNumber evidence="12">3.6.3.12</ecNumber>
    </submittedName>
</protein>
<dbReference type="HAMAP" id="MF_00276">
    <property type="entry name" value="KdpC"/>
    <property type="match status" value="1"/>
</dbReference>
<dbReference type="PIRSF" id="PIRSF001296">
    <property type="entry name" value="K_ATPase_KdpC"/>
    <property type="match status" value="1"/>
</dbReference>
<dbReference type="GO" id="GO:0005524">
    <property type="term" value="F:ATP binding"/>
    <property type="evidence" value="ECO:0007669"/>
    <property type="project" value="UniProtKB-KW"/>
</dbReference>
<dbReference type="NCBIfam" id="NF001454">
    <property type="entry name" value="PRK00315.1"/>
    <property type="match status" value="1"/>
</dbReference>
<dbReference type="PANTHER" id="PTHR30042">
    <property type="entry name" value="POTASSIUM-TRANSPORTING ATPASE C CHAIN"/>
    <property type="match status" value="1"/>
</dbReference>
<evidence type="ECO:0000256" key="6">
    <source>
        <dbReference type="ARBA" id="ARBA00022840"/>
    </source>
</evidence>
<dbReference type="GO" id="GO:0016787">
    <property type="term" value="F:hydrolase activity"/>
    <property type="evidence" value="ECO:0007669"/>
    <property type="project" value="UniProtKB-KW"/>
</dbReference>
<evidence type="ECO:0000256" key="1">
    <source>
        <dbReference type="ARBA" id="ARBA00022448"/>
    </source>
</evidence>
<evidence type="ECO:0000256" key="10">
    <source>
        <dbReference type="ARBA" id="ARBA00023136"/>
    </source>
</evidence>
<dbReference type="InterPro" id="IPR003820">
    <property type="entry name" value="KdpC"/>
</dbReference>
<keyword evidence="2" id="KW-1003">Cell membrane</keyword>
<keyword evidence="9" id="KW-0406">Ion transport</keyword>
<keyword evidence="1" id="KW-0813">Transport</keyword>
<evidence type="ECO:0000256" key="7">
    <source>
        <dbReference type="ARBA" id="ARBA00022958"/>
    </source>
</evidence>
<dbReference type="PANTHER" id="PTHR30042:SF2">
    <property type="entry name" value="POTASSIUM-TRANSPORTING ATPASE KDPC SUBUNIT"/>
    <property type="match status" value="1"/>
</dbReference>
<accession>A0A2P2C0V6</accession>
<evidence type="ECO:0000256" key="8">
    <source>
        <dbReference type="ARBA" id="ARBA00022989"/>
    </source>
</evidence>
<proteinExistence type="inferred from homology"/>
<keyword evidence="8 11" id="KW-1133">Transmembrane helix</keyword>
<dbReference type="EMBL" id="CZKA01000022">
    <property type="protein sequence ID" value="CUR55657.1"/>
    <property type="molecule type" value="Genomic_DNA"/>
</dbReference>
<keyword evidence="7" id="KW-0630">Potassium</keyword>
<sequence length="202" mass="20930">MTIVHLFRHTLAGLRVLLALTVLVGVIYPLAVWGIGQGLFAWRADGSLVTSTGQHTTKPSDAAGSLLIGQDFGGRQWFHTRPSAAGDGWDTLASAGSNLGPESSDLVSAIEAHKTAVAQLEGVRPSQVPPDAVTASASGLDPQISPEYAALQAPRVAAARGLALSQVAALIDEHTQGRTFGFLGDARVNVVALNLALTRAAH</sequence>
<dbReference type="GO" id="GO:0016020">
    <property type="term" value="C:membrane"/>
    <property type="evidence" value="ECO:0007669"/>
    <property type="project" value="InterPro"/>
</dbReference>
<dbReference type="Pfam" id="PF02669">
    <property type="entry name" value="KdpC"/>
    <property type="match status" value="1"/>
</dbReference>
<organism evidence="12">
    <name type="scientific">metagenome</name>
    <dbReference type="NCBI Taxonomy" id="256318"/>
    <lineage>
        <taxon>unclassified sequences</taxon>
        <taxon>metagenomes</taxon>
    </lineage>
</organism>
<gene>
    <name evidence="12" type="primary">kdpC</name>
    <name evidence="12" type="ORF">NOCA2290044</name>
</gene>
<keyword evidence="5" id="KW-0547">Nucleotide-binding</keyword>
<keyword evidence="4 11" id="KW-0812">Transmembrane</keyword>
<evidence type="ECO:0000256" key="4">
    <source>
        <dbReference type="ARBA" id="ARBA00022692"/>
    </source>
</evidence>
<keyword evidence="3" id="KW-0633">Potassium transport</keyword>